<dbReference type="EMBL" id="MSYM01000013">
    <property type="protein sequence ID" value="OLP06056.1"/>
    <property type="molecule type" value="Genomic_DNA"/>
</dbReference>
<keyword evidence="2" id="KW-1185">Reference proteome</keyword>
<gene>
    <name evidence="1" type="ORF">BLL52_2286</name>
</gene>
<evidence type="ECO:0000313" key="1">
    <source>
        <dbReference type="EMBL" id="OLP06056.1"/>
    </source>
</evidence>
<protein>
    <submittedName>
        <fullName evidence="1">Uncharacterized protein</fullName>
    </submittedName>
</protein>
<proteinExistence type="predicted"/>
<dbReference type="Proteomes" id="UP000185911">
    <property type="component" value="Unassembled WGS sequence"/>
</dbReference>
<dbReference type="AlphaFoldDB" id="A0A1Q8YDD3"/>
<organism evidence="1 2">
    <name type="scientific">Rhodoferax antarcticus ANT.BR</name>
    <dbReference type="NCBI Taxonomy" id="1111071"/>
    <lineage>
        <taxon>Bacteria</taxon>
        <taxon>Pseudomonadati</taxon>
        <taxon>Pseudomonadota</taxon>
        <taxon>Betaproteobacteria</taxon>
        <taxon>Burkholderiales</taxon>
        <taxon>Comamonadaceae</taxon>
        <taxon>Rhodoferax</taxon>
    </lineage>
</organism>
<sequence length="38" mass="4260">MILLDEKGRSDAAILKLTTHGAYHVNRSLNCATEIYIK</sequence>
<accession>A0A1Q8YDD3</accession>
<name>A0A1Q8YDD3_9BURK</name>
<evidence type="ECO:0000313" key="2">
    <source>
        <dbReference type="Proteomes" id="UP000185911"/>
    </source>
</evidence>
<reference evidence="1 2" key="1">
    <citation type="submission" date="2017-01" db="EMBL/GenBank/DDBJ databases">
        <title>Genome sequence of Rhodoferax antarcticus ANT.BR, a psychrophilic purple nonsulfur bacterium from an Antarctic microbial mat.</title>
        <authorList>
            <person name="Baker J."/>
            <person name="Riester C."/>
            <person name="Skinner B."/>
            <person name="Newell A."/>
            <person name="Swingley W."/>
            <person name="Madigan M."/>
            <person name="Jung D."/>
            <person name="Asao M."/>
            <person name="Chen M."/>
            <person name="Loughlin P."/>
            <person name="Pan H."/>
            <person name="Lin S."/>
            <person name="Li N."/>
            <person name="Shaw J."/>
            <person name="Prado M."/>
            <person name="Sherman C."/>
            <person name="Li X."/>
            <person name="Tang J."/>
            <person name="Blankenship R."/>
            <person name="Zhao T."/>
            <person name="Touchman J."/>
            <person name="Sattley M."/>
        </authorList>
    </citation>
    <scope>NUCLEOTIDE SEQUENCE [LARGE SCALE GENOMIC DNA]</scope>
    <source>
        <strain evidence="1 2">ANT.BR</strain>
    </source>
</reference>
<comment type="caution">
    <text evidence="1">The sequence shown here is derived from an EMBL/GenBank/DDBJ whole genome shotgun (WGS) entry which is preliminary data.</text>
</comment>